<dbReference type="InterPro" id="IPR013402">
    <property type="entry name" value="CHP02569"/>
</dbReference>
<proteinExistence type="predicted"/>
<dbReference type="RefSeq" id="WP_013889041.1">
    <property type="nucleotide sequence ID" value="NC_015673.1"/>
</dbReference>
<sequence>MASDDTQLGAGQVHVPAHILASFGVASAHPVQLDEEWSGGWRCDRAVLSPADEPARATWIAKVMAMVRPAGVSVSRPISSSDGRFSVSGWRARTFMSGDRAPRFDEMAAAALRFNEALRGQPWPAVMDEDPLQNPFAAADAAAFADDPTEVVTSALGADSIPTSGQAEALAKAMSLIGLRGPVEAPDQVVHGDVAGCVIFDGAADPVLTDFVPAYHPAGWSVALLIVDCMAWGNAPDTLLQRWAHVQDFEQLALRAVIYRLFAHAMLAEQANPQSLPGLLRVADVIAAKIEQS</sequence>
<keyword evidence="2" id="KW-1185">Reference proteome</keyword>
<dbReference type="NCBIfam" id="TIGR02569">
    <property type="entry name" value="TIGR02569_actnb"/>
    <property type="match status" value="1"/>
</dbReference>
<reference evidence="1 2" key="1">
    <citation type="journal article" date="2012" name="BMC Genomics">
        <title>Complete genome sequence, lifestyle, and multi-drug resistance of the human pathogen Corynebacterium resistens DSM 45100 isolated from blood samples of a leukemia patient.</title>
        <authorList>
            <person name="Schroder J."/>
            <person name="Maus I."/>
            <person name="Meyer K."/>
            <person name="Wordemann S."/>
            <person name="Blom J."/>
            <person name="Jaenicke S."/>
            <person name="Schneider J."/>
            <person name="Trost E."/>
            <person name="Tauch A."/>
        </authorList>
    </citation>
    <scope>NUCLEOTIDE SEQUENCE [LARGE SCALE GENOMIC DNA]</scope>
    <source>
        <strain evidence="2">DSM 45100 / JCM 12819 / CCUG 50093 / GTC 2026 / SICGH 158</strain>
    </source>
</reference>
<evidence type="ECO:0000313" key="2">
    <source>
        <dbReference type="Proteomes" id="UP000000492"/>
    </source>
</evidence>
<name>F8E0X5_CORRG</name>
<protein>
    <recommendedName>
        <fullName evidence="3">TIGR02569 family protein</fullName>
    </recommendedName>
</protein>
<dbReference type="KEGG" id="crd:CRES_1702"/>
<evidence type="ECO:0008006" key="3">
    <source>
        <dbReference type="Google" id="ProtNLM"/>
    </source>
</evidence>
<dbReference type="eggNOG" id="COG2334">
    <property type="taxonomic scope" value="Bacteria"/>
</dbReference>
<evidence type="ECO:0000313" key="1">
    <source>
        <dbReference type="EMBL" id="AEI10054.1"/>
    </source>
</evidence>
<accession>F8E0X5</accession>
<organism evidence="1 2">
    <name type="scientific">Corynebacterium resistens (strain DSM 45100 / JCM 12819 / GTC 2026 / SICGH 158)</name>
    <dbReference type="NCBI Taxonomy" id="662755"/>
    <lineage>
        <taxon>Bacteria</taxon>
        <taxon>Bacillati</taxon>
        <taxon>Actinomycetota</taxon>
        <taxon>Actinomycetes</taxon>
        <taxon>Mycobacteriales</taxon>
        <taxon>Corynebacteriaceae</taxon>
        <taxon>Corynebacterium</taxon>
    </lineage>
</organism>
<dbReference type="HOGENOM" id="CLU_060550_0_0_11"/>
<dbReference type="Proteomes" id="UP000000492">
    <property type="component" value="Chromosome"/>
</dbReference>
<gene>
    <name evidence="1" type="ordered locus">CRES_1702</name>
</gene>
<dbReference type="STRING" id="662755.CRES_1702"/>
<dbReference type="EMBL" id="CP002857">
    <property type="protein sequence ID" value="AEI10054.1"/>
    <property type="molecule type" value="Genomic_DNA"/>
</dbReference>
<dbReference type="AlphaFoldDB" id="F8E0X5"/>